<feature type="region of interest" description="Disordered" evidence="5">
    <location>
        <begin position="159"/>
        <end position="257"/>
    </location>
</feature>
<feature type="domain" description="CENP-V/GFA" evidence="6">
    <location>
        <begin position="10"/>
        <end position="120"/>
    </location>
</feature>
<feature type="compositionally biased region" description="Acidic residues" evidence="5">
    <location>
        <begin position="184"/>
        <end position="193"/>
    </location>
</feature>
<dbReference type="PANTHER" id="PTHR33337">
    <property type="entry name" value="GFA DOMAIN-CONTAINING PROTEIN"/>
    <property type="match status" value="1"/>
</dbReference>
<evidence type="ECO:0000256" key="5">
    <source>
        <dbReference type="SAM" id="MobiDB-lite"/>
    </source>
</evidence>
<dbReference type="PANTHER" id="PTHR33337:SF33">
    <property type="entry name" value="CENP-V_GFA DOMAIN-CONTAINING PROTEIN"/>
    <property type="match status" value="1"/>
</dbReference>
<evidence type="ECO:0000256" key="2">
    <source>
        <dbReference type="ARBA" id="ARBA00022723"/>
    </source>
</evidence>
<sequence length="257" mass="28616">MATARPFPKVTGGCFCRKTRYRIETAPLFCYACHCQDCQKASGSVFACYASIERDRVTSIGELDPSLTVPVPGVLREQARCSSCQTILWACGDYSPASIDIKVGTLDIPTLMEPDMHAFIESKVDWVGIPEGAKTCKGDFDRRDAWPKASLERLRVAMQKHDKAMEENKALAEQRKTTPASSDVPEDDEDGADASDKTPTAQSPDEKETDEEFEKRFKETESTLLARLEQLSKKLSQEETPEAAMQKLNLDEQPKDP</sequence>
<accession>A0A6A5YIR1</accession>
<comment type="similarity">
    <text evidence="1">Belongs to the Gfa family.</text>
</comment>
<dbReference type="OrthoDB" id="2212170at2759"/>
<dbReference type="Proteomes" id="UP000799770">
    <property type="component" value="Unassembled WGS sequence"/>
</dbReference>
<dbReference type="InterPro" id="IPR006913">
    <property type="entry name" value="CENP-V/GFA"/>
</dbReference>
<feature type="compositionally biased region" description="Basic and acidic residues" evidence="5">
    <location>
        <begin position="159"/>
        <end position="176"/>
    </location>
</feature>
<evidence type="ECO:0000256" key="4">
    <source>
        <dbReference type="ARBA" id="ARBA00023239"/>
    </source>
</evidence>
<evidence type="ECO:0000256" key="3">
    <source>
        <dbReference type="ARBA" id="ARBA00022833"/>
    </source>
</evidence>
<keyword evidence="8" id="KW-1185">Reference proteome</keyword>
<keyword evidence="4" id="KW-0456">Lyase</keyword>
<gene>
    <name evidence="7" type="ORF">BDV96DRAFT_590113</name>
</gene>
<evidence type="ECO:0000313" key="7">
    <source>
        <dbReference type="EMBL" id="KAF2106863.1"/>
    </source>
</evidence>
<keyword evidence="3" id="KW-0862">Zinc</keyword>
<dbReference type="SUPFAM" id="SSF51316">
    <property type="entry name" value="Mss4-like"/>
    <property type="match status" value="1"/>
</dbReference>
<dbReference type="Pfam" id="PF04828">
    <property type="entry name" value="GFA"/>
    <property type="match status" value="1"/>
</dbReference>
<keyword evidence="2" id="KW-0479">Metal-binding</keyword>
<dbReference type="Gene3D" id="3.90.1590.10">
    <property type="entry name" value="glutathione-dependent formaldehyde- activating enzyme (gfa)"/>
    <property type="match status" value="1"/>
</dbReference>
<name>A0A6A5YIR1_9PLEO</name>
<evidence type="ECO:0000256" key="1">
    <source>
        <dbReference type="ARBA" id="ARBA00005495"/>
    </source>
</evidence>
<dbReference type="InterPro" id="IPR011057">
    <property type="entry name" value="Mss4-like_sf"/>
</dbReference>
<organism evidence="7 8">
    <name type="scientific">Lophiotrema nucula</name>
    <dbReference type="NCBI Taxonomy" id="690887"/>
    <lineage>
        <taxon>Eukaryota</taxon>
        <taxon>Fungi</taxon>
        <taxon>Dikarya</taxon>
        <taxon>Ascomycota</taxon>
        <taxon>Pezizomycotina</taxon>
        <taxon>Dothideomycetes</taxon>
        <taxon>Pleosporomycetidae</taxon>
        <taxon>Pleosporales</taxon>
        <taxon>Lophiotremataceae</taxon>
        <taxon>Lophiotrema</taxon>
    </lineage>
</organism>
<dbReference type="EMBL" id="ML977358">
    <property type="protein sequence ID" value="KAF2106863.1"/>
    <property type="molecule type" value="Genomic_DNA"/>
</dbReference>
<evidence type="ECO:0000259" key="6">
    <source>
        <dbReference type="PROSITE" id="PS51891"/>
    </source>
</evidence>
<evidence type="ECO:0000313" key="8">
    <source>
        <dbReference type="Proteomes" id="UP000799770"/>
    </source>
</evidence>
<reference evidence="7" key="1">
    <citation type="journal article" date="2020" name="Stud. Mycol.">
        <title>101 Dothideomycetes genomes: a test case for predicting lifestyles and emergence of pathogens.</title>
        <authorList>
            <person name="Haridas S."/>
            <person name="Albert R."/>
            <person name="Binder M."/>
            <person name="Bloem J."/>
            <person name="Labutti K."/>
            <person name="Salamov A."/>
            <person name="Andreopoulos B."/>
            <person name="Baker S."/>
            <person name="Barry K."/>
            <person name="Bills G."/>
            <person name="Bluhm B."/>
            <person name="Cannon C."/>
            <person name="Castanera R."/>
            <person name="Culley D."/>
            <person name="Daum C."/>
            <person name="Ezra D."/>
            <person name="Gonzalez J."/>
            <person name="Henrissat B."/>
            <person name="Kuo A."/>
            <person name="Liang C."/>
            <person name="Lipzen A."/>
            <person name="Lutzoni F."/>
            <person name="Magnuson J."/>
            <person name="Mondo S."/>
            <person name="Nolan M."/>
            <person name="Ohm R."/>
            <person name="Pangilinan J."/>
            <person name="Park H.-J."/>
            <person name="Ramirez L."/>
            <person name="Alfaro M."/>
            <person name="Sun H."/>
            <person name="Tritt A."/>
            <person name="Yoshinaga Y."/>
            <person name="Zwiers L.-H."/>
            <person name="Turgeon B."/>
            <person name="Goodwin S."/>
            <person name="Spatafora J."/>
            <person name="Crous P."/>
            <person name="Grigoriev I."/>
        </authorList>
    </citation>
    <scope>NUCLEOTIDE SEQUENCE</scope>
    <source>
        <strain evidence="7">CBS 627.86</strain>
    </source>
</reference>
<dbReference type="AlphaFoldDB" id="A0A6A5YIR1"/>
<proteinExistence type="inferred from homology"/>
<protein>
    <submittedName>
        <fullName evidence="7">Mss4-like protein</fullName>
    </submittedName>
</protein>
<dbReference type="PROSITE" id="PS51891">
    <property type="entry name" value="CENP_V_GFA"/>
    <property type="match status" value="1"/>
</dbReference>
<dbReference type="GO" id="GO:0016846">
    <property type="term" value="F:carbon-sulfur lyase activity"/>
    <property type="evidence" value="ECO:0007669"/>
    <property type="project" value="InterPro"/>
</dbReference>
<dbReference type="GO" id="GO:0046872">
    <property type="term" value="F:metal ion binding"/>
    <property type="evidence" value="ECO:0007669"/>
    <property type="project" value="UniProtKB-KW"/>
</dbReference>